<evidence type="ECO:0000313" key="2">
    <source>
        <dbReference type="EMBL" id="GAB77976.1"/>
    </source>
</evidence>
<name>K6UMB9_9MICO</name>
<gene>
    <name evidence="2" type="ORF">AUCHE_08_02190</name>
</gene>
<feature type="region of interest" description="Disordered" evidence="1">
    <location>
        <begin position="1"/>
        <end position="57"/>
    </location>
</feature>
<protein>
    <submittedName>
        <fullName evidence="2">Uncharacterized protein</fullName>
    </submittedName>
</protein>
<dbReference type="EMBL" id="BAGZ01000008">
    <property type="protein sequence ID" value="GAB77976.1"/>
    <property type="molecule type" value="Genomic_DNA"/>
</dbReference>
<comment type="caution">
    <text evidence="2">The sequence shown here is derived from an EMBL/GenBank/DDBJ whole genome shotgun (WGS) entry which is preliminary data.</text>
</comment>
<evidence type="ECO:0000256" key="1">
    <source>
        <dbReference type="SAM" id="MobiDB-lite"/>
    </source>
</evidence>
<keyword evidence="3" id="KW-1185">Reference proteome</keyword>
<evidence type="ECO:0000313" key="3">
    <source>
        <dbReference type="Proteomes" id="UP000008495"/>
    </source>
</evidence>
<sequence length="102" mass="11008">MSAARADVDESRSARPSSRGTGGATFVYGTHDGPVTTWSEGLRGRRRAGDPSSSQLVDVELLVDEELGVELPDEPEPPDDDVEVDVEEAAVELEDEPRESVR</sequence>
<organism evidence="2 3">
    <name type="scientific">Austwickia chelonae NBRC 105200</name>
    <dbReference type="NCBI Taxonomy" id="1184607"/>
    <lineage>
        <taxon>Bacteria</taxon>
        <taxon>Bacillati</taxon>
        <taxon>Actinomycetota</taxon>
        <taxon>Actinomycetes</taxon>
        <taxon>Micrococcales</taxon>
        <taxon>Dermatophilaceae</taxon>
        <taxon>Austwickia</taxon>
    </lineage>
</organism>
<proteinExistence type="predicted"/>
<feature type="compositionally biased region" description="Basic and acidic residues" evidence="1">
    <location>
        <begin position="1"/>
        <end position="13"/>
    </location>
</feature>
<dbReference type="Proteomes" id="UP000008495">
    <property type="component" value="Unassembled WGS sequence"/>
</dbReference>
<accession>K6UMB9</accession>
<dbReference type="AlphaFoldDB" id="K6UMB9"/>
<reference evidence="2 3" key="1">
    <citation type="submission" date="2012-08" db="EMBL/GenBank/DDBJ databases">
        <title>Whole genome shotgun sequence of Austwickia chelonae NBRC 105200.</title>
        <authorList>
            <person name="Yoshida I."/>
            <person name="Hosoyama A."/>
            <person name="Tsuchikane K."/>
            <person name="Katsumata H."/>
            <person name="Ando Y."/>
            <person name="Ohji S."/>
            <person name="Hamada M."/>
            <person name="Tamura T."/>
            <person name="Yamazoe A."/>
            <person name="Yamazaki S."/>
            <person name="Fujita N."/>
        </authorList>
    </citation>
    <scope>NUCLEOTIDE SEQUENCE [LARGE SCALE GENOMIC DNA]</scope>
    <source>
        <strain evidence="2 3">NBRC 105200</strain>
    </source>
</reference>
<dbReference type="RefSeq" id="WP_006502730.1">
    <property type="nucleotide sequence ID" value="NZ_BAGZ01000008.1"/>
</dbReference>